<feature type="region of interest" description="Disordered" evidence="2">
    <location>
        <begin position="2177"/>
        <end position="2208"/>
    </location>
</feature>
<feature type="compositionally biased region" description="Low complexity" evidence="2">
    <location>
        <begin position="1380"/>
        <end position="1389"/>
    </location>
</feature>
<dbReference type="PANTHER" id="PTHR10098:SF108">
    <property type="entry name" value="TETRATRICOPEPTIDE REPEAT PROTEIN 28"/>
    <property type="match status" value="1"/>
</dbReference>
<feature type="repeat" description="TPR" evidence="1">
    <location>
        <begin position="773"/>
        <end position="806"/>
    </location>
</feature>
<feature type="compositionally biased region" description="Low complexity" evidence="2">
    <location>
        <begin position="1568"/>
        <end position="1585"/>
    </location>
</feature>
<feature type="compositionally biased region" description="Basic and acidic residues" evidence="2">
    <location>
        <begin position="2350"/>
        <end position="2360"/>
    </location>
</feature>
<feature type="domain" description="TTC28 C-terminal" evidence="4">
    <location>
        <begin position="1820"/>
        <end position="1923"/>
    </location>
</feature>
<name>A0ABP1PYG1_9HEXA</name>
<dbReference type="Pfam" id="PF12770">
    <property type="entry name" value="CHAT"/>
    <property type="match status" value="1"/>
</dbReference>
<feature type="repeat" description="TPR" evidence="1">
    <location>
        <begin position="37"/>
        <end position="70"/>
    </location>
</feature>
<feature type="repeat" description="TPR" evidence="1">
    <location>
        <begin position="373"/>
        <end position="406"/>
    </location>
</feature>
<dbReference type="Pfam" id="PF13424">
    <property type="entry name" value="TPR_12"/>
    <property type="match status" value="7"/>
</dbReference>
<feature type="repeat" description="TPR" evidence="1">
    <location>
        <begin position="862"/>
        <end position="895"/>
    </location>
</feature>
<evidence type="ECO:0000313" key="6">
    <source>
        <dbReference type="Proteomes" id="UP001642540"/>
    </source>
</evidence>
<evidence type="ECO:0000313" key="5">
    <source>
        <dbReference type="EMBL" id="CAL8082557.1"/>
    </source>
</evidence>
<feature type="repeat" description="TPR" evidence="1">
    <location>
        <begin position="293"/>
        <end position="326"/>
    </location>
</feature>
<evidence type="ECO:0008006" key="7">
    <source>
        <dbReference type="Google" id="ProtNLM"/>
    </source>
</evidence>
<feature type="compositionally biased region" description="Low complexity" evidence="2">
    <location>
        <begin position="2338"/>
        <end position="2349"/>
    </location>
</feature>
<feature type="repeat" description="TPR" evidence="1">
    <location>
        <begin position="693"/>
        <end position="726"/>
    </location>
</feature>
<evidence type="ECO:0000256" key="2">
    <source>
        <dbReference type="SAM" id="MobiDB-lite"/>
    </source>
</evidence>
<keyword evidence="1" id="KW-0802">TPR repeat</keyword>
<dbReference type="Pfam" id="PF13414">
    <property type="entry name" value="TPR_11"/>
    <property type="match status" value="1"/>
</dbReference>
<feature type="repeat" description="TPR" evidence="1">
    <location>
        <begin position="949"/>
        <end position="982"/>
    </location>
</feature>
<evidence type="ECO:0000259" key="4">
    <source>
        <dbReference type="Pfam" id="PF26117"/>
    </source>
</evidence>
<reference evidence="5 6" key="1">
    <citation type="submission" date="2024-08" db="EMBL/GenBank/DDBJ databases">
        <authorList>
            <person name="Cucini C."/>
            <person name="Frati F."/>
        </authorList>
    </citation>
    <scope>NUCLEOTIDE SEQUENCE [LARGE SCALE GENOMIC DNA]</scope>
</reference>
<comment type="caution">
    <text evidence="5">The sequence shown here is derived from an EMBL/GenBank/DDBJ whole genome shotgun (WGS) entry which is preliminary data.</text>
</comment>
<feature type="region of interest" description="Disordered" evidence="2">
    <location>
        <begin position="1376"/>
        <end position="1397"/>
    </location>
</feature>
<dbReference type="InterPro" id="IPR019734">
    <property type="entry name" value="TPR_rpt"/>
</dbReference>
<keyword evidence="6" id="KW-1185">Reference proteome</keyword>
<feature type="repeat" description="TPR" evidence="1">
    <location>
        <begin position="493"/>
        <end position="526"/>
    </location>
</feature>
<sequence>MELYRQKRGSEADLVAESSAMSRLSSGNTAASRRQIFLDIVRQSNASCESGDYQTAVALYSEALKIDPDNHILYSNRSAAYIKLGQFARALQDALKARDLNPKWSKAYYRQGVALQCLGKHADALAAFSAGLAEDPKSGQLLSGLMEAATKSPLKGKLEPTFEQLRAMKLSKSSFVVISVIGQELLAAGNYSPAVLVLESALKIGTANLKLKGSVYSALSSAYWALNSLEKAISYMQQDLAVSKSLGDVTGECRAHGNLGSAYFSKANYKDALTSHRYQLVLAMKCKDTHAAASALTSLGHVYTAVGDYANALASHKQCVQLLKQMGDLLQEAREIGNVGAVYLVMGDFDNAIDCHMEHLRMAKQLQNKVEEARAYSNLGSSYHYRRNFEQAITFHNHVLKIAQDLRDKNIEVRAYAGLGHAARCMGDYMMAKMWHEKQLDMALSTKDKVAEARACSNLGIVFQLLGDHDAALKLHQAHLNLAISLRDRAGMGRAYGNIGNAYNAMGLYEQAIKYHKQELAISKEVNDRSSEASTHGNLAVAYQALGMYEKALVHYHSHLNISRELKDTSGEACALLNLGNCHSSHGDFSQAIPFYENYLMLSQELSDVEGEGKACHFLGYAHYSLGNFKEAVRYYDQDLAIAKELQNKTDIAKAYCNLGLTHLALGSVDTALECQKFFLTMAHSTKDVQSKYRALGNIGTVFLRMRKPDEAIKIYQKQVLLAKANGDKVQEAAAYGSLGAAYRVTKRYDRALGFHTQELTILQEINDLRGECRAHGNLGAVHMSLGNYTSAIKCYEEMLERAKDLKDAMTEAQAYGNLGIARMNICSYEEGVTFFELQISVLEALMSSNSKIAMLVLVEKGRAYGNLGDCFSALNDFEEAIRCHDRSLQISLKTPSLRDQERTYRALGLAHKAVGNAATALMYFEKRLSVINLTANDCGSEDSSHLRASAYGDIGQEQLELGHFDQAISCFQQQLNIVKETDDRHQEAQALSFLGKTFHLMGNHSEALQYHEADLSISQELDSTEGKARAYNHLGMTYESLGNFDQALLYQEYHLNAANQIDGEVTKAVAFSHIGRIHHALGNNIQAVAYLQQGLQIFEKTDAKEEEAKVRHFLGLALWRHGDLESALAHLEKSTDLLENIRLSTHGTSSEYYLHLFDRQIASFHALQRILVSLGRTDLALLFAEKCRTIANTTLPNSHKEYAGGLKLFNDPLSSSNTPINLINSVDLLVQRVNRHRAAVLYFSAIGGYLYSWLLIPERGIVKFNESCINTDDEGNDGDVVTSMGALLKRYIDGTRDALGIDFNTSGSSKNLSLTDGQCESDGTDLWSQHLEELGDKLNQDNDKTGFLRMVSRNHRFNCSSYSLSSLFSVGSATGSVKSTPASRPGSTRSRRSSWQGPSCLRSLYQMLIAPFEEELSVLDKTCFKELILVLETDLLLVPFPLLRSCTNEEYLCEKFKLIITPAISSLRNAHRSKPKSSGVPLIIGSPALPSDIMDQWGWEEIPRAESEAKMVGEILQCDPILGTYATKENILQQISNAECIHFATHISWKLSAIVLSPGNMEKESSTSKSSGSTSDGSCGESSGQGDSPAFSEYLLTAADILKLRLNAKLVVLSSCHTRDRHGLANSESIIALCKALLAAGAMAVILTLWPVPETASKIFFRTLYSSLLQGSRASHAVTEAMLTVQHTKQFAHPANWSGYLLVGSDVQLSNKVALTSQAIWELLKAPERSRDALRVTLHLVEKSLQRINTGQKNAMYTTQQSIENKVGSVSGWKEILMSVGFRFEPASNGLPAAVFFPQCDPGERLVKCSASLQALLGLSGPSVNALSKLLSTPEAGDDVISILRQAIAEMATKDLEKEKVEVRINVKLWGMAGCHELLAALGFDLIEVGENEVILSVGKHVSLRMLQLALQATLALFDTQTDGNDDRGSFDRSLSLESLELGTEELCEVVPTAAPSMQSVYLPVRQQIAMGKGAFTSYVRSRGEPDGHTNTTIDTKGRDHLEVNFINPASHKFPDGVPSSPSSRPPIPPIRGSGGGPRSYPSIAVKRADSSSSGSSMTDWENGLSTVRRKAPSLPVNNRVDPLLAIGLSSSLSVSSFSGFDSAGSDSDLIIPAMSRGGGIFDTMSSGKASSGSAAGKRVTWKMNEACGDTTMKVHGSGIDNKPWVKLRTVFNGKGQVNEKEDVPSESKVQDHAGKTPRKPPVTRDLPITDVYNERNMGLGLAPPLSKLLLTNRLNLGQIESGNKSDTEGMSMDDTLSTFDQLSLADDTIPDCNYSVSLGKAASKKLGHPISLKSAQKNKGLGSIPKCGSGTFVTTAEVTPISLNLVGLTTHGDAESTSSSSKSSPSDLSRRDDGDGRSLTDSQYGSYSPSMAQNHLIQSAAAVYFASRRGNAGDSNTTTNVPSGDHASNARNPNEIIISKSSLENNNVFTSSKENLVEEGDEIHNGTQSVSRRTVKPKLPLTLGSYSQKSSKC</sequence>
<feature type="repeat" description="TPR" evidence="1">
    <location>
        <begin position="105"/>
        <end position="138"/>
    </location>
</feature>
<feature type="region of interest" description="Disordered" evidence="2">
    <location>
        <begin position="2438"/>
        <end position="2475"/>
    </location>
</feature>
<dbReference type="Proteomes" id="UP001642540">
    <property type="component" value="Unassembled WGS sequence"/>
</dbReference>
<dbReference type="Gene3D" id="1.25.40.10">
    <property type="entry name" value="Tetratricopeptide repeat domain"/>
    <property type="match status" value="5"/>
</dbReference>
<accession>A0ABP1PYG1</accession>
<feature type="compositionally biased region" description="Basic and acidic residues" evidence="2">
    <location>
        <begin position="2179"/>
        <end position="2196"/>
    </location>
</feature>
<dbReference type="InterPro" id="IPR024983">
    <property type="entry name" value="CHAT_dom"/>
</dbReference>
<feature type="region of interest" description="Disordered" evidence="2">
    <location>
        <begin position="1563"/>
        <end position="1586"/>
    </location>
</feature>
<dbReference type="SUPFAM" id="SSF48452">
    <property type="entry name" value="TPR-like"/>
    <property type="match status" value="7"/>
</dbReference>
<evidence type="ECO:0000259" key="3">
    <source>
        <dbReference type="Pfam" id="PF12770"/>
    </source>
</evidence>
<gene>
    <name evidence="5" type="ORF">ODALV1_LOCUS5246</name>
</gene>
<dbReference type="EMBL" id="CAXLJM020000015">
    <property type="protein sequence ID" value="CAL8082557.1"/>
    <property type="molecule type" value="Genomic_DNA"/>
</dbReference>
<dbReference type="InterPro" id="IPR011990">
    <property type="entry name" value="TPR-like_helical_dom_sf"/>
</dbReference>
<dbReference type="PANTHER" id="PTHR10098">
    <property type="entry name" value="RAPSYN-RELATED"/>
    <property type="match status" value="1"/>
</dbReference>
<feature type="compositionally biased region" description="Polar residues" evidence="2">
    <location>
        <begin position="2466"/>
        <end position="2475"/>
    </location>
</feature>
<evidence type="ECO:0000256" key="1">
    <source>
        <dbReference type="PROSITE-ProRule" id="PRU00339"/>
    </source>
</evidence>
<dbReference type="PROSITE" id="PS50005">
    <property type="entry name" value="TPR"/>
    <property type="match status" value="10"/>
</dbReference>
<feature type="domain" description="CHAT" evidence="3">
    <location>
        <begin position="1401"/>
        <end position="1706"/>
    </location>
</feature>
<dbReference type="Pfam" id="PF26117">
    <property type="entry name" value="TTC28_C"/>
    <property type="match status" value="1"/>
</dbReference>
<dbReference type="SMART" id="SM00028">
    <property type="entry name" value="TPR"/>
    <property type="match status" value="27"/>
</dbReference>
<protein>
    <recommendedName>
        <fullName evidence="7">Tetratricopeptide repeat protein 28</fullName>
    </recommendedName>
</protein>
<feature type="repeat" description="TPR" evidence="1">
    <location>
        <begin position="573"/>
        <end position="606"/>
    </location>
</feature>
<feature type="region of interest" description="Disordered" evidence="2">
    <location>
        <begin position="2333"/>
        <end position="2371"/>
    </location>
</feature>
<organism evidence="5 6">
    <name type="scientific">Orchesella dallaii</name>
    <dbReference type="NCBI Taxonomy" id="48710"/>
    <lineage>
        <taxon>Eukaryota</taxon>
        <taxon>Metazoa</taxon>
        <taxon>Ecdysozoa</taxon>
        <taxon>Arthropoda</taxon>
        <taxon>Hexapoda</taxon>
        <taxon>Collembola</taxon>
        <taxon>Entomobryomorpha</taxon>
        <taxon>Entomobryoidea</taxon>
        <taxon>Orchesellidae</taxon>
        <taxon>Orchesellinae</taxon>
        <taxon>Orchesella</taxon>
    </lineage>
</organism>
<dbReference type="InterPro" id="IPR058900">
    <property type="entry name" value="TTC28_C"/>
</dbReference>
<dbReference type="Pfam" id="PF13181">
    <property type="entry name" value="TPR_8"/>
    <property type="match status" value="1"/>
</dbReference>
<feature type="region of interest" description="Disordered" evidence="2">
    <location>
        <begin position="2010"/>
        <end position="2063"/>
    </location>
</feature>
<proteinExistence type="predicted"/>
<dbReference type="Pfam" id="PF13176">
    <property type="entry name" value="TPR_7"/>
    <property type="match status" value="4"/>
</dbReference>